<dbReference type="Pfam" id="PF12000">
    <property type="entry name" value="Glyco_trans_4_3"/>
    <property type="match status" value="1"/>
</dbReference>
<gene>
    <name evidence="4" type="ORF">DEW08_30140</name>
</gene>
<dbReference type="InterPro" id="IPR022623">
    <property type="entry name" value="Glyco_trans_4"/>
</dbReference>
<keyword evidence="5" id="KW-1185">Reference proteome</keyword>
<dbReference type="Proteomes" id="UP000245629">
    <property type="component" value="Plasmid unnamed4"/>
</dbReference>
<name>A0A2S2D0K1_9PROT</name>
<dbReference type="Gene3D" id="3.40.50.2000">
    <property type="entry name" value="Glycogen Phosphorylase B"/>
    <property type="match status" value="1"/>
</dbReference>
<evidence type="ECO:0000259" key="3">
    <source>
        <dbReference type="Pfam" id="PF12000"/>
    </source>
</evidence>
<organism evidence="4 5">
    <name type="scientific">Azospirillum thermophilum</name>
    <dbReference type="NCBI Taxonomy" id="2202148"/>
    <lineage>
        <taxon>Bacteria</taxon>
        <taxon>Pseudomonadati</taxon>
        <taxon>Pseudomonadota</taxon>
        <taxon>Alphaproteobacteria</taxon>
        <taxon>Rhodospirillales</taxon>
        <taxon>Azospirillaceae</taxon>
        <taxon>Azospirillum</taxon>
    </lineage>
</organism>
<dbReference type="GO" id="GO:0016757">
    <property type="term" value="F:glycosyltransferase activity"/>
    <property type="evidence" value="ECO:0007669"/>
    <property type="project" value="InterPro"/>
</dbReference>
<dbReference type="CDD" id="cd03818">
    <property type="entry name" value="GT4_ExpC-like"/>
    <property type="match status" value="1"/>
</dbReference>
<dbReference type="RefSeq" id="WP_109334420.1">
    <property type="nucleotide sequence ID" value="NZ_CP029359.1"/>
</dbReference>
<dbReference type="Pfam" id="PF00534">
    <property type="entry name" value="Glycos_transf_1"/>
    <property type="match status" value="1"/>
</dbReference>
<reference evidence="5" key="1">
    <citation type="submission" date="2018-05" db="EMBL/GenBank/DDBJ databases">
        <title>Azospirillum thermophila sp. nov., a novel isolated from hot spring.</title>
        <authorList>
            <person name="Zhao Z."/>
        </authorList>
    </citation>
    <scope>NUCLEOTIDE SEQUENCE [LARGE SCALE GENOMIC DNA]</scope>
    <source>
        <strain evidence="5">CFH 70021</strain>
        <plasmid evidence="5">unnamed4</plasmid>
    </source>
</reference>
<dbReference type="AlphaFoldDB" id="A0A2S2D0K1"/>
<protein>
    <submittedName>
        <fullName evidence="4">Glycosyl transferase family 1</fullName>
    </submittedName>
</protein>
<proteinExistence type="predicted"/>
<dbReference type="OrthoDB" id="9793726at2"/>
<dbReference type="GO" id="GO:0009103">
    <property type="term" value="P:lipopolysaccharide biosynthetic process"/>
    <property type="evidence" value="ECO:0007669"/>
    <property type="project" value="TreeGrafter"/>
</dbReference>
<dbReference type="PANTHER" id="PTHR46401:SF2">
    <property type="entry name" value="GLYCOSYLTRANSFERASE WBBK-RELATED"/>
    <property type="match status" value="1"/>
</dbReference>
<accession>A0A2S2D0K1</accession>
<feature type="domain" description="Glycosyl transferase family 1" evidence="2">
    <location>
        <begin position="212"/>
        <end position="385"/>
    </location>
</feature>
<evidence type="ECO:0000313" key="5">
    <source>
        <dbReference type="Proteomes" id="UP000245629"/>
    </source>
</evidence>
<keyword evidence="1 4" id="KW-0808">Transferase</keyword>
<evidence type="ECO:0000313" key="4">
    <source>
        <dbReference type="EMBL" id="AWK90272.1"/>
    </source>
</evidence>
<geneLocation type="plasmid" evidence="4 5">
    <name>unnamed4</name>
</geneLocation>
<feature type="domain" description="Glycosyl transferase family 4" evidence="3">
    <location>
        <begin position="27"/>
        <end position="195"/>
    </location>
</feature>
<keyword evidence="4" id="KW-0614">Plasmid</keyword>
<dbReference type="EMBL" id="CP029359">
    <property type="protein sequence ID" value="AWK90272.1"/>
    <property type="molecule type" value="Genomic_DNA"/>
</dbReference>
<dbReference type="PANTHER" id="PTHR46401">
    <property type="entry name" value="GLYCOSYLTRANSFERASE WBBK-RELATED"/>
    <property type="match status" value="1"/>
</dbReference>
<sequence length="420" mass="46442">MRLLFIHQNFPGQYKHLARYKAMDPANEVVGIGDAANLKGRPVPPGVTVLGYPSPKDGSPETHPYLRGVEGAVRRGQALVRAGLELKRRGFVPDVICAHAGWGESLYLKDVFPDSKLLNFYEFYYRAEGADVGFDPEFPSSFDDALRARTRNATHLLSLASTDWGITPTRWQHAQFPELVRGRISVLFDGIDTDVVTPDPAAVLMLPERGITLSRKDEVITYVARNLEPYRGFHVFMRALPDLLARRPRTHVVIVGGDDVSYGRRAPDGHSWREVMLQEVGARLDPDRVHFLGKVPYDRFLTILRVSSAHVYLTYPFVLSWSMLEAMAAGCLVVGSATAPVMEAISDGETGLLADFFDRSALVHAVERALDDPQGSAAIRERARRLVVERYDLARRCLPAHDALLTALATGAPLPPPGLG</sequence>
<dbReference type="KEGG" id="azz:DEW08_30140"/>
<dbReference type="SUPFAM" id="SSF53756">
    <property type="entry name" value="UDP-Glycosyltransferase/glycogen phosphorylase"/>
    <property type="match status" value="1"/>
</dbReference>
<dbReference type="InterPro" id="IPR001296">
    <property type="entry name" value="Glyco_trans_1"/>
</dbReference>
<evidence type="ECO:0000259" key="2">
    <source>
        <dbReference type="Pfam" id="PF00534"/>
    </source>
</evidence>
<evidence type="ECO:0000256" key="1">
    <source>
        <dbReference type="ARBA" id="ARBA00022679"/>
    </source>
</evidence>